<dbReference type="SUPFAM" id="SSF56219">
    <property type="entry name" value="DNase I-like"/>
    <property type="match status" value="1"/>
</dbReference>
<dbReference type="PANTHER" id="PTHR42834">
    <property type="entry name" value="ENDONUCLEASE/EXONUCLEASE/PHOSPHATASE FAMILY PROTEIN (AFU_ORTHOLOGUE AFUA_3G09210)"/>
    <property type="match status" value="1"/>
</dbReference>
<keyword evidence="2" id="KW-0540">Nuclease</keyword>
<dbReference type="Gene3D" id="3.60.10.10">
    <property type="entry name" value="Endonuclease/exonuclease/phosphatase"/>
    <property type="match status" value="1"/>
</dbReference>
<proteinExistence type="predicted"/>
<evidence type="ECO:0000259" key="1">
    <source>
        <dbReference type="Pfam" id="PF03372"/>
    </source>
</evidence>
<name>A0AAU2A453_9ACTN</name>
<sequence length="311" mass="34494">MTTTLRLATFNVENLFARWRFKEGVNPADANKRGWIVDRTQFVELGQDDKAITGAALREVGADVLALQEVENVDTLKHFRARSLGAAYPYVAGVDGNDPRLIDVAVLSRFPITHIRSHQHFLDPISPTTALFSRDCLEVDVEVGAGASTRTVTLYVNHFKSMSGGRSETREKRVQQAAKVMELVTERFGRNPGDSAFVVLGDLNDYLATDEEGTPGISDLVGWDQVENVVTRLPADEQWTHYYAKDDEYHQLDYLLPSASLAAATTVVPEIYRKGLPLRANKYTGPRLMGVGMDKPKASDHCPVVFEIEVA</sequence>
<reference evidence="2" key="1">
    <citation type="submission" date="2022-10" db="EMBL/GenBank/DDBJ databases">
        <title>The complete genomes of actinobacterial strains from the NBC collection.</title>
        <authorList>
            <person name="Joergensen T.S."/>
            <person name="Alvarez Arevalo M."/>
            <person name="Sterndorff E.B."/>
            <person name="Faurdal D."/>
            <person name="Vuksanovic O."/>
            <person name="Mourched A.-S."/>
            <person name="Charusanti P."/>
            <person name="Shaw S."/>
            <person name="Blin K."/>
            <person name="Weber T."/>
        </authorList>
    </citation>
    <scope>NUCLEOTIDE SEQUENCE</scope>
    <source>
        <strain evidence="2">NBC_00093</strain>
    </source>
</reference>
<dbReference type="GO" id="GO:0004519">
    <property type="term" value="F:endonuclease activity"/>
    <property type="evidence" value="ECO:0007669"/>
    <property type="project" value="UniProtKB-KW"/>
</dbReference>
<evidence type="ECO:0000313" key="2">
    <source>
        <dbReference type="EMBL" id="WTT19499.1"/>
    </source>
</evidence>
<dbReference type="EMBL" id="CP108222">
    <property type="protein sequence ID" value="WTT19499.1"/>
    <property type="molecule type" value="Genomic_DNA"/>
</dbReference>
<dbReference type="AlphaFoldDB" id="A0AAU2A453"/>
<keyword evidence="2" id="KW-0255">Endonuclease</keyword>
<keyword evidence="2" id="KW-0378">Hydrolase</keyword>
<dbReference type="InterPro" id="IPR036691">
    <property type="entry name" value="Endo/exonu/phosph_ase_sf"/>
</dbReference>
<accession>A0AAU2A453</accession>
<dbReference type="Pfam" id="PF03372">
    <property type="entry name" value="Exo_endo_phos"/>
    <property type="match status" value="1"/>
</dbReference>
<dbReference type="InterPro" id="IPR005135">
    <property type="entry name" value="Endo/exonuclease/phosphatase"/>
</dbReference>
<protein>
    <submittedName>
        <fullName evidence="2">Endonuclease/exonuclease/phosphatase family protein</fullName>
    </submittedName>
</protein>
<dbReference type="PANTHER" id="PTHR42834:SF1">
    <property type="entry name" value="ENDONUCLEASE_EXONUCLEASE_PHOSPHATASE FAMILY PROTEIN (AFU_ORTHOLOGUE AFUA_3G09210)"/>
    <property type="match status" value="1"/>
</dbReference>
<gene>
    <name evidence="2" type="ORF">OHA22_30220</name>
</gene>
<organism evidence="2">
    <name type="scientific">Streptomyces sp. NBC_00093</name>
    <dbReference type="NCBI Taxonomy" id="2975649"/>
    <lineage>
        <taxon>Bacteria</taxon>
        <taxon>Bacillati</taxon>
        <taxon>Actinomycetota</taxon>
        <taxon>Actinomycetes</taxon>
        <taxon>Kitasatosporales</taxon>
        <taxon>Streptomycetaceae</taxon>
        <taxon>Streptomyces</taxon>
    </lineage>
</organism>
<feature type="domain" description="Endonuclease/exonuclease/phosphatase" evidence="1">
    <location>
        <begin position="53"/>
        <end position="301"/>
    </location>
</feature>